<proteinExistence type="predicted"/>
<dbReference type="InterPro" id="IPR015353">
    <property type="entry name" value="Rubisco_LSMT_subst-bd"/>
</dbReference>
<dbReference type="PANTHER" id="PTHR13271">
    <property type="entry name" value="UNCHARACTERIZED PUTATIVE METHYLTRANSFERASE"/>
    <property type="match status" value="1"/>
</dbReference>
<comment type="caution">
    <text evidence="6">The sequence shown here is derived from an EMBL/GenBank/DDBJ whole genome shotgun (WGS) entry which is preliminary data.</text>
</comment>
<dbReference type="EMBL" id="LSTO01000001">
    <property type="protein sequence ID" value="OWW19486.1"/>
    <property type="molecule type" value="Genomic_DNA"/>
</dbReference>
<dbReference type="Proteomes" id="UP000197535">
    <property type="component" value="Unassembled WGS sequence"/>
</dbReference>
<dbReference type="InterPro" id="IPR036464">
    <property type="entry name" value="Rubisco_LSMT_subst-bd_sf"/>
</dbReference>
<keyword evidence="7" id="KW-1185">Reference proteome</keyword>
<evidence type="ECO:0000259" key="5">
    <source>
        <dbReference type="PROSITE" id="PS50280"/>
    </source>
</evidence>
<evidence type="ECO:0000313" key="7">
    <source>
        <dbReference type="Proteomes" id="UP000197535"/>
    </source>
</evidence>
<dbReference type="CDD" id="cd10527">
    <property type="entry name" value="SET_LSMT"/>
    <property type="match status" value="1"/>
</dbReference>
<sequence>MTYLKKAGACASAVQRSEKHMSLHEADRLYEEELKTLQTDEAQEADDLGQYKDADEQKMQRLIQFLDENGVLYPSLEIRIVNGLRGVYATEKILEGEVVLHVPRRAMVTTEVAKASNVGRRIQASRRWLSPYGYLAAFLLETKREGGFWKPYFDVVPSKFPGMPLFYDQKHLEMLKGTHIWQQFIDAKALMFDDYKVVKDFLPGLTLHEFALARMAVTTRVYKLMIDGYETLGMVPLADMLNHTSPSPTHWTGRATHGFTIMALTDLQAGGEILESYGKRSNGRWLMSHGLCMEVNPDNLVEFDLPEIRKKHPFFNATRKLGWVSRKQRHFLVTNDYDSDDVRHMFSYLRLANCTDIERTRKAVVELGRVDPEEDDSAKASKKNRQKKAKDQSKVHPISVRNEIAALRMLVAATERAFERYTTTLEQDEQALKDPDLAWTMRFATMAAVSEKRLLKFYLDMARTAIGVLESSPFRLARAVGEQVRKGKPYEKYFRHLQEHLDVFSPFWHVSRLPTKKHRPAVHRKQEHGRKTTHGAFA</sequence>
<feature type="region of interest" description="Disordered" evidence="4">
    <location>
        <begin position="371"/>
        <end position="395"/>
    </location>
</feature>
<keyword evidence="3" id="KW-0949">S-adenosyl-L-methionine</keyword>
<organism evidence="6 7">
    <name type="scientific">Noviherbaspirillum denitrificans</name>
    <dbReference type="NCBI Taxonomy" id="1968433"/>
    <lineage>
        <taxon>Bacteria</taxon>
        <taxon>Pseudomonadati</taxon>
        <taxon>Pseudomonadota</taxon>
        <taxon>Betaproteobacteria</taxon>
        <taxon>Burkholderiales</taxon>
        <taxon>Oxalobacteraceae</taxon>
        <taxon>Noviherbaspirillum</taxon>
    </lineage>
</organism>
<dbReference type="Gene3D" id="3.90.1420.10">
    <property type="entry name" value="Rubisco LSMT, substrate-binding domain"/>
    <property type="match status" value="1"/>
</dbReference>
<evidence type="ECO:0000256" key="2">
    <source>
        <dbReference type="ARBA" id="ARBA00022679"/>
    </source>
</evidence>
<protein>
    <recommendedName>
        <fullName evidence="5">SET domain-containing protein</fullName>
    </recommendedName>
</protein>
<keyword evidence="2" id="KW-0808">Transferase</keyword>
<dbReference type="GO" id="GO:0016279">
    <property type="term" value="F:protein-lysine N-methyltransferase activity"/>
    <property type="evidence" value="ECO:0007669"/>
    <property type="project" value="TreeGrafter"/>
</dbReference>
<keyword evidence="1" id="KW-0489">Methyltransferase</keyword>
<feature type="domain" description="SET" evidence="5">
    <location>
        <begin position="74"/>
        <end position="278"/>
    </location>
</feature>
<dbReference type="InterPro" id="IPR001214">
    <property type="entry name" value="SET_dom"/>
</dbReference>
<dbReference type="Gene3D" id="3.90.1410.10">
    <property type="entry name" value="set domain protein methyltransferase, domain 1"/>
    <property type="match status" value="1"/>
</dbReference>
<evidence type="ECO:0000256" key="4">
    <source>
        <dbReference type="SAM" id="MobiDB-lite"/>
    </source>
</evidence>
<accession>A0A254TA14</accession>
<reference evidence="6 7" key="1">
    <citation type="submission" date="2016-02" db="EMBL/GenBank/DDBJ databases">
        <authorList>
            <person name="Wen L."/>
            <person name="He K."/>
            <person name="Yang H."/>
        </authorList>
    </citation>
    <scope>NUCLEOTIDE SEQUENCE [LARGE SCALE GENOMIC DNA]</scope>
    <source>
        <strain evidence="6 7">TSA40</strain>
    </source>
</reference>
<gene>
    <name evidence="6" type="ORF">AYR66_08155</name>
</gene>
<dbReference type="SUPFAM" id="SSF82199">
    <property type="entry name" value="SET domain"/>
    <property type="match status" value="1"/>
</dbReference>
<dbReference type="Pfam" id="PF09273">
    <property type="entry name" value="Rubis-subs-bind"/>
    <property type="match status" value="1"/>
</dbReference>
<dbReference type="PROSITE" id="PS50280">
    <property type="entry name" value="SET"/>
    <property type="match status" value="1"/>
</dbReference>
<evidence type="ECO:0000256" key="1">
    <source>
        <dbReference type="ARBA" id="ARBA00022603"/>
    </source>
</evidence>
<dbReference type="Pfam" id="PF00856">
    <property type="entry name" value="SET"/>
    <property type="match status" value="1"/>
</dbReference>
<dbReference type="AlphaFoldDB" id="A0A254TA14"/>
<dbReference type="InterPro" id="IPR046341">
    <property type="entry name" value="SET_dom_sf"/>
</dbReference>
<dbReference type="InterPro" id="IPR050600">
    <property type="entry name" value="SETD3_SETD6_MTase"/>
</dbReference>
<evidence type="ECO:0000256" key="3">
    <source>
        <dbReference type="ARBA" id="ARBA00022691"/>
    </source>
</evidence>
<evidence type="ECO:0000313" key="6">
    <source>
        <dbReference type="EMBL" id="OWW19486.1"/>
    </source>
</evidence>
<dbReference type="SUPFAM" id="SSF81822">
    <property type="entry name" value="RuBisCo LSMT C-terminal, substrate-binding domain"/>
    <property type="match status" value="1"/>
</dbReference>
<name>A0A254TA14_9BURK</name>
<feature type="region of interest" description="Disordered" evidence="4">
    <location>
        <begin position="518"/>
        <end position="538"/>
    </location>
</feature>
<dbReference type="GO" id="GO:0032259">
    <property type="term" value="P:methylation"/>
    <property type="evidence" value="ECO:0007669"/>
    <property type="project" value="UniProtKB-KW"/>
</dbReference>
<dbReference type="PANTHER" id="PTHR13271:SF137">
    <property type="entry name" value="SET DOMAIN-CONTAINING PROTEIN"/>
    <property type="match status" value="1"/>
</dbReference>